<protein>
    <submittedName>
        <fullName evidence="2">Unplaced genomic scaffold SPHSTscaffold_163, whole genome shotgun sequence</fullName>
    </submittedName>
</protein>
<dbReference type="OrthoDB" id="2910790at2759"/>
<dbReference type="EMBL" id="KN837135">
    <property type="protein sequence ID" value="KIJ41720.1"/>
    <property type="molecule type" value="Genomic_DNA"/>
</dbReference>
<evidence type="ECO:0000313" key="2">
    <source>
        <dbReference type="EMBL" id="KIJ31668.1"/>
    </source>
</evidence>
<evidence type="ECO:0000313" key="4">
    <source>
        <dbReference type="Proteomes" id="UP000054279"/>
    </source>
</evidence>
<gene>
    <name evidence="3" type="ORF">M422DRAFT_31679</name>
    <name evidence="2" type="ORF">M422DRAFT_36124</name>
</gene>
<dbReference type="Proteomes" id="UP000054279">
    <property type="component" value="Unassembled WGS sequence"/>
</dbReference>
<dbReference type="AlphaFoldDB" id="A0A0C9TNQ6"/>
<reference evidence="2 4" key="1">
    <citation type="submission" date="2014-06" db="EMBL/GenBank/DDBJ databases">
        <title>Evolutionary Origins and Diversification of the Mycorrhizal Mutualists.</title>
        <authorList>
            <consortium name="DOE Joint Genome Institute"/>
            <consortium name="Mycorrhizal Genomics Consortium"/>
            <person name="Kohler A."/>
            <person name="Kuo A."/>
            <person name="Nagy L.G."/>
            <person name="Floudas D."/>
            <person name="Copeland A."/>
            <person name="Barry K.W."/>
            <person name="Cichocki N."/>
            <person name="Veneault-Fourrey C."/>
            <person name="LaButti K."/>
            <person name="Lindquist E.A."/>
            <person name="Lipzen A."/>
            <person name="Lundell T."/>
            <person name="Morin E."/>
            <person name="Murat C."/>
            <person name="Riley R."/>
            <person name="Ohm R."/>
            <person name="Sun H."/>
            <person name="Tunlid A."/>
            <person name="Henrissat B."/>
            <person name="Grigoriev I.V."/>
            <person name="Hibbett D.S."/>
            <person name="Martin F."/>
        </authorList>
    </citation>
    <scope>NUCLEOTIDE SEQUENCE [LARGE SCALE GENOMIC DNA]</scope>
    <source>
        <strain evidence="2 4">SS14</strain>
    </source>
</reference>
<proteinExistence type="predicted"/>
<dbReference type="InterPro" id="IPR046528">
    <property type="entry name" value="DUF6593"/>
</dbReference>
<dbReference type="EMBL" id="KN837238">
    <property type="protein sequence ID" value="KIJ31668.1"/>
    <property type="molecule type" value="Genomic_DNA"/>
</dbReference>
<sequence length="203" mass="22823">MTTYGLPYFFEDTSGLPTGPTDFLDIYDRPPFLRVTTSHPPSLKGRPTLETSRDGRTLKIFELGSNGIGFRRNREEGTPSAVVTVDSPSGLSGTVKLYGGQAVPLEKWLKKASTFGSTLLRQFRGTDGLYYQWRFRTQDNHEWACVQLQTNIVVAHYDVRSPAKPVYRTSGNVLTIYENCVHMSVEILASLVVMRHLQAFSKQ</sequence>
<accession>A0A0C9TNQ6</accession>
<feature type="domain" description="DUF6593" evidence="1">
    <location>
        <begin position="75"/>
        <end position="197"/>
    </location>
</feature>
<evidence type="ECO:0000259" key="1">
    <source>
        <dbReference type="Pfam" id="PF20236"/>
    </source>
</evidence>
<dbReference type="HOGENOM" id="CLU_096875_0_0_1"/>
<keyword evidence="4" id="KW-1185">Reference proteome</keyword>
<evidence type="ECO:0000313" key="3">
    <source>
        <dbReference type="EMBL" id="KIJ41720.1"/>
    </source>
</evidence>
<organism evidence="2 4">
    <name type="scientific">Sphaerobolus stellatus (strain SS14)</name>
    <dbReference type="NCBI Taxonomy" id="990650"/>
    <lineage>
        <taxon>Eukaryota</taxon>
        <taxon>Fungi</taxon>
        <taxon>Dikarya</taxon>
        <taxon>Basidiomycota</taxon>
        <taxon>Agaricomycotina</taxon>
        <taxon>Agaricomycetes</taxon>
        <taxon>Phallomycetidae</taxon>
        <taxon>Geastrales</taxon>
        <taxon>Sphaerobolaceae</taxon>
        <taxon>Sphaerobolus</taxon>
    </lineage>
</organism>
<name>A0A0C9TNQ6_SPHS4</name>
<dbReference type="Pfam" id="PF20236">
    <property type="entry name" value="DUF6593"/>
    <property type="match status" value="1"/>
</dbReference>